<evidence type="ECO:0000256" key="4">
    <source>
        <dbReference type="ARBA" id="ARBA00023002"/>
    </source>
</evidence>
<dbReference type="InterPro" id="IPR008141">
    <property type="entry name" value="Ala_DH"/>
</dbReference>
<gene>
    <name evidence="8" type="primary">ald</name>
    <name evidence="8" type="ORF">GCM10009554_04340</name>
</gene>
<evidence type="ECO:0000256" key="3">
    <source>
        <dbReference type="ARBA" id="ARBA00012897"/>
    </source>
</evidence>
<evidence type="ECO:0000259" key="7">
    <source>
        <dbReference type="SMART" id="SM01003"/>
    </source>
</evidence>
<proteinExistence type="inferred from homology"/>
<feature type="domain" description="Alanine dehydrogenase/pyridine nucleotide transhydrogenase N-terminal" evidence="7">
    <location>
        <begin position="4"/>
        <end position="137"/>
    </location>
</feature>
<sequence>MKVGVPKEVKNHEYRVAITPAGVHEFARFGHEVLIEQGAGTGSLLPDEEFVAAGARIVPTADDVWAEAELVLKVKEPVAEEYHRMRRDQVLFTYLHLAASRETTTALIESGTTAIAYETVQLPDGSLPLLAPMSEVAGRLAPQAGSYHLMANGGGRGVLMGGVSGVHAARVVIIGAGVAGMNAAAIALGMQAEVQLFDRNIQRLRDADTTYQGHLRTVASNAFEIEKAVLQADLVIGAVLVTGAKAPKLISNELVSRMKPGSVLVDIAIDQGGCFEDSHPTTHADPVYKVHNSLFYCVANMPGAVPNTSTYALTNVTLPYAVDLANLGWREALKADHSLALGLNTHDGHVTYGPVADAHDLPQLKLDEVLV</sequence>
<name>A0ABP3ZSQ5_9ACTN</name>
<evidence type="ECO:0000256" key="5">
    <source>
        <dbReference type="PIRNR" id="PIRNR000183"/>
    </source>
</evidence>
<dbReference type="Pfam" id="PF05222">
    <property type="entry name" value="AlaDh_PNT_N"/>
    <property type="match status" value="1"/>
</dbReference>
<keyword evidence="5" id="KW-0520">NAD</keyword>
<dbReference type="Pfam" id="PF01262">
    <property type="entry name" value="AlaDh_PNT_C"/>
    <property type="match status" value="1"/>
</dbReference>
<comment type="pathway">
    <text evidence="1 5">Amino-acid degradation; L-alanine degradation via dehydrogenase pathway; NH(3) and pyruvate from L-alanine: step 1/1.</text>
</comment>
<dbReference type="CDD" id="cd05305">
    <property type="entry name" value="L-AlaDH"/>
    <property type="match status" value="1"/>
</dbReference>
<evidence type="ECO:0000313" key="9">
    <source>
        <dbReference type="Proteomes" id="UP001500542"/>
    </source>
</evidence>
<dbReference type="PANTHER" id="PTHR42795:SF1">
    <property type="entry name" value="ALANINE DEHYDROGENASE"/>
    <property type="match status" value="1"/>
</dbReference>
<evidence type="ECO:0000259" key="6">
    <source>
        <dbReference type="SMART" id="SM01002"/>
    </source>
</evidence>
<dbReference type="SMART" id="SM01002">
    <property type="entry name" value="AlaDh_PNT_C"/>
    <property type="match status" value="1"/>
</dbReference>
<dbReference type="Gene3D" id="3.40.50.720">
    <property type="entry name" value="NAD(P)-binding Rossmann-like Domain"/>
    <property type="match status" value="2"/>
</dbReference>
<dbReference type="EMBL" id="BAAAHK010000001">
    <property type="protein sequence ID" value="GAA0925042.1"/>
    <property type="molecule type" value="Genomic_DNA"/>
</dbReference>
<dbReference type="EC" id="1.4.1.1" evidence="3 5"/>
<dbReference type="SUPFAM" id="SSF51735">
    <property type="entry name" value="NAD(P)-binding Rossmann-fold domains"/>
    <property type="match status" value="1"/>
</dbReference>
<dbReference type="RefSeq" id="WP_343964167.1">
    <property type="nucleotide sequence ID" value="NZ_BAAAHK010000001.1"/>
</dbReference>
<dbReference type="InterPro" id="IPR036291">
    <property type="entry name" value="NAD(P)-bd_dom_sf"/>
</dbReference>
<keyword evidence="4 5" id="KW-0560">Oxidoreductase</keyword>
<comment type="caution">
    <text evidence="8">The sequence shown here is derived from an EMBL/GenBank/DDBJ whole genome shotgun (WGS) entry which is preliminary data.</text>
</comment>
<reference evidence="9" key="1">
    <citation type="journal article" date="2019" name="Int. J. Syst. Evol. Microbiol.">
        <title>The Global Catalogue of Microorganisms (GCM) 10K type strain sequencing project: providing services to taxonomists for standard genome sequencing and annotation.</title>
        <authorList>
            <consortium name="The Broad Institute Genomics Platform"/>
            <consortium name="The Broad Institute Genome Sequencing Center for Infectious Disease"/>
            <person name="Wu L."/>
            <person name="Ma J."/>
        </authorList>
    </citation>
    <scope>NUCLEOTIDE SEQUENCE [LARGE SCALE GENOMIC DNA]</scope>
    <source>
        <strain evidence="9">JCM 10977</strain>
    </source>
</reference>
<dbReference type="NCBIfam" id="TIGR00518">
    <property type="entry name" value="alaDH"/>
    <property type="match status" value="1"/>
</dbReference>
<evidence type="ECO:0000256" key="2">
    <source>
        <dbReference type="ARBA" id="ARBA00005689"/>
    </source>
</evidence>
<dbReference type="PIRSF" id="PIRSF000183">
    <property type="entry name" value="Alanine_dh"/>
    <property type="match status" value="1"/>
</dbReference>
<dbReference type="Proteomes" id="UP001500542">
    <property type="component" value="Unassembled WGS sequence"/>
</dbReference>
<dbReference type="SMART" id="SM01003">
    <property type="entry name" value="AlaDh_PNT_N"/>
    <property type="match status" value="1"/>
</dbReference>
<accession>A0ABP3ZSQ5</accession>
<dbReference type="InterPro" id="IPR007886">
    <property type="entry name" value="AlaDH/PNT_N"/>
</dbReference>
<evidence type="ECO:0000313" key="8">
    <source>
        <dbReference type="EMBL" id="GAA0925042.1"/>
    </source>
</evidence>
<protein>
    <recommendedName>
        <fullName evidence="3 5">Alanine dehydrogenase</fullName>
        <ecNumber evidence="3 5">1.4.1.1</ecNumber>
    </recommendedName>
</protein>
<feature type="domain" description="Alanine dehydrogenase/pyridine nucleotide transhydrogenase NAD(H)-binding" evidence="6">
    <location>
        <begin position="149"/>
        <end position="297"/>
    </location>
</feature>
<comment type="function">
    <text evidence="5">Catalyzes the reversible reductive amination of pyruvate to L-alanine.</text>
</comment>
<keyword evidence="9" id="KW-1185">Reference proteome</keyword>
<dbReference type="SUPFAM" id="SSF52283">
    <property type="entry name" value="Formate/glycerate dehydrogenase catalytic domain-like"/>
    <property type="match status" value="1"/>
</dbReference>
<comment type="similarity">
    <text evidence="2 5">Belongs to the AlaDH/PNT family.</text>
</comment>
<dbReference type="PANTHER" id="PTHR42795">
    <property type="entry name" value="ALANINE DEHYDROGENASE"/>
    <property type="match status" value="1"/>
</dbReference>
<evidence type="ECO:0000256" key="1">
    <source>
        <dbReference type="ARBA" id="ARBA00005206"/>
    </source>
</evidence>
<dbReference type="InterPro" id="IPR007698">
    <property type="entry name" value="AlaDH/PNT_NAD(H)-bd"/>
</dbReference>
<comment type="catalytic activity">
    <reaction evidence="5">
        <text>L-alanine + NAD(+) + H2O = pyruvate + NH4(+) + NADH + H(+)</text>
        <dbReference type="Rhea" id="RHEA:18405"/>
        <dbReference type="ChEBI" id="CHEBI:15361"/>
        <dbReference type="ChEBI" id="CHEBI:15377"/>
        <dbReference type="ChEBI" id="CHEBI:15378"/>
        <dbReference type="ChEBI" id="CHEBI:28938"/>
        <dbReference type="ChEBI" id="CHEBI:57540"/>
        <dbReference type="ChEBI" id="CHEBI:57945"/>
        <dbReference type="ChEBI" id="CHEBI:57972"/>
        <dbReference type="EC" id="1.4.1.1"/>
    </reaction>
</comment>
<organism evidence="8 9">
    <name type="scientific">Kribbella koreensis</name>
    <dbReference type="NCBI Taxonomy" id="57909"/>
    <lineage>
        <taxon>Bacteria</taxon>
        <taxon>Bacillati</taxon>
        <taxon>Actinomycetota</taxon>
        <taxon>Actinomycetes</taxon>
        <taxon>Propionibacteriales</taxon>
        <taxon>Kribbellaceae</taxon>
        <taxon>Kribbella</taxon>
    </lineage>
</organism>